<gene>
    <name evidence="1" type="primary">traA</name>
</gene>
<evidence type="ECO:0000313" key="1">
    <source>
        <dbReference type="EMBL" id="ACB13328.1"/>
    </source>
</evidence>
<dbReference type="InterPro" id="IPR011990">
    <property type="entry name" value="TPR-like_helical_dom_sf"/>
</dbReference>
<sequence length="321" mass="37757">MHLNELMKIQRKSEKLSQAKFYEGIFQRNSASLFENHNEHFLKIADLPLLADRSNLTIPEIIRTCNEDFKSVFDKDLETYYFILSKIQQNPDSEYNHELYSLYQKSIHEKFTSLKYMNLYLLIKLQTSSFISEIIPVDKQDLADIKKMFSSSKRFVLYHYKILSNLCTIFPYSDLQTLIEQLFPLREDSDEQIKDTACLSLSNAIALSIFTKDYSSCFILLNHFETLLSNYTSYKYKLSFIASRNMLLYFTSGDIEHIMKVFSYVEILKQVESPEYVEQFHKNLQTIISKSDDEKAKQIFGVLDDDGQVLDPKNFDHKKID</sequence>
<organism evidence="1">
    <name type="scientific">Enterococcus faecalis</name>
    <name type="common">Streptococcus faecalis</name>
    <dbReference type="NCBI Taxonomy" id="1351"/>
    <lineage>
        <taxon>Bacteria</taxon>
        <taxon>Bacillati</taxon>
        <taxon>Bacillota</taxon>
        <taxon>Bacilli</taxon>
        <taxon>Lactobacillales</taxon>
        <taxon>Enterococcaceae</taxon>
        <taxon>Enterococcus</taxon>
    </lineage>
</organism>
<keyword evidence="1" id="KW-0614">Plasmid</keyword>
<proteinExistence type="predicted"/>
<dbReference type="Gene3D" id="1.25.40.400">
    <property type="match status" value="1"/>
</dbReference>
<protein>
    <submittedName>
        <fullName evidence="1">TraA</fullName>
    </submittedName>
</protein>
<geneLocation type="plasmid" evidence="1">
    <name>pPD1</name>
</geneLocation>
<dbReference type="EMBL" id="EU375805">
    <property type="protein sequence ID" value="ACB13328.1"/>
    <property type="molecule type" value="Genomic_DNA"/>
</dbReference>
<dbReference type="RefSeq" id="WP_032492157.1">
    <property type="nucleotide sequence ID" value="NZ_CABGRP010000010.1"/>
</dbReference>
<dbReference type="AlphaFoldDB" id="B4Y8H8"/>
<name>B4Y8H8_ENTFL</name>
<reference evidence="1" key="1">
    <citation type="journal article" date="2008" name="Protein Expr. Purif.">
        <title>Cloning, E. coli overexpression, purification and binding properties of TraA and TraC, two proteins involved in the pheromone-dependent conjugation process in enterococci.</title>
        <authorList>
            <person name="Alfieri B."/>
            <person name="Folloni S."/>
            <person name="Elviri L."/>
            <person name="Gobbo M."/>
            <person name="Berni R."/>
            <person name="Folli C."/>
        </authorList>
    </citation>
    <scope>NUCLEOTIDE SEQUENCE</scope>
    <source>
        <strain evidence="1">7C5</strain>
        <plasmid evidence="1">pPD1</plasmid>
    </source>
</reference>
<accession>B4Y8H8</accession>
<dbReference type="SUPFAM" id="SSF48452">
    <property type="entry name" value="TPR-like"/>
    <property type="match status" value="1"/>
</dbReference>
<dbReference type="SMR" id="B4Y8H8"/>